<feature type="transmembrane region" description="Helical" evidence="8">
    <location>
        <begin position="287"/>
        <end position="306"/>
    </location>
</feature>
<evidence type="ECO:0000256" key="3">
    <source>
        <dbReference type="ARBA" id="ARBA00022448"/>
    </source>
</evidence>
<dbReference type="InterPro" id="IPR037294">
    <property type="entry name" value="ABC_BtuC-like"/>
</dbReference>
<feature type="transmembrane region" description="Helical" evidence="8">
    <location>
        <begin position="12"/>
        <end position="35"/>
    </location>
</feature>
<feature type="transmembrane region" description="Helical" evidence="8">
    <location>
        <begin position="248"/>
        <end position="275"/>
    </location>
</feature>
<proteinExistence type="inferred from homology"/>
<dbReference type="Pfam" id="PF01032">
    <property type="entry name" value="FecCD"/>
    <property type="match status" value="1"/>
</dbReference>
<evidence type="ECO:0000313" key="9">
    <source>
        <dbReference type="EMBL" id="CAB4667013.1"/>
    </source>
</evidence>
<keyword evidence="3" id="KW-0813">Transport</keyword>
<feature type="transmembrane region" description="Helical" evidence="8">
    <location>
        <begin position="313"/>
        <end position="333"/>
    </location>
</feature>
<feature type="transmembrane region" description="Helical" evidence="8">
    <location>
        <begin position="125"/>
        <end position="144"/>
    </location>
</feature>
<evidence type="ECO:0000256" key="5">
    <source>
        <dbReference type="ARBA" id="ARBA00022692"/>
    </source>
</evidence>
<comment type="subcellular location">
    <subcellularLocation>
        <location evidence="1">Cell membrane</location>
        <topology evidence="1">Multi-pass membrane protein</topology>
    </subcellularLocation>
</comment>
<dbReference type="AlphaFoldDB" id="A0A6J6M377"/>
<sequence>MNDLRRINPKIVAVVLCVALVVVILNALSTGAYTISFSELIKVILQGPAHSTNTDSVSHAVFWNVRLPRVALAIVVGASLAVAGVVMQGVFRNPLAEPATVGVSGGAAVGAVIAITLGLSKITLGVQLFAFIGGTLATAVVYGLSRVDGKTDVVTLILTGIAINALSGALIGLAVFIADDDQIRTVTFWSLGSLGLATWRAVAMVLPLAIIGIALSTRYARTLDLMALGDRAASHVGVPVERVRLQTIAIVGLLASSAVAATGIIAFVGLIVPHILRLVLGPKHRDLLWAAALLGAIVTLLADLAARTLLSPAELPLGVLTALIGAPFFLWLLRKMRSGESSWT</sequence>
<dbReference type="GO" id="GO:0022857">
    <property type="term" value="F:transmembrane transporter activity"/>
    <property type="evidence" value="ECO:0007669"/>
    <property type="project" value="InterPro"/>
</dbReference>
<feature type="transmembrane region" description="Helical" evidence="8">
    <location>
        <begin position="156"/>
        <end position="177"/>
    </location>
</feature>
<dbReference type="FunFam" id="1.10.3470.10:FF:000001">
    <property type="entry name" value="Vitamin B12 ABC transporter permease BtuC"/>
    <property type="match status" value="1"/>
</dbReference>
<keyword evidence="4" id="KW-1003">Cell membrane</keyword>
<feature type="transmembrane region" description="Helical" evidence="8">
    <location>
        <begin position="197"/>
        <end position="216"/>
    </location>
</feature>
<evidence type="ECO:0000256" key="4">
    <source>
        <dbReference type="ARBA" id="ARBA00022475"/>
    </source>
</evidence>
<evidence type="ECO:0000256" key="6">
    <source>
        <dbReference type="ARBA" id="ARBA00022989"/>
    </source>
</evidence>
<dbReference type="GO" id="GO:0033214">
    <property type="term" value="P:siderophore-iron import into cell"/>
    <property type="evidence" value="ECO:0007669"/>
    <property type="project" value="TreeGrafter"/>
</dbReference>
<dbReference type="EMBL" id="CAEZWU010000071">
    <property type="protein sequence ID" value="CAB4667013.1"/>
    <property type="molecule type" value="Genomic_DNA"/>
</dbReference>
<dbReference type="GO" id="GO:0005886">
    <property type="term" value="C:plasma membrane"/>
    <property type="evidence" value="ECO:0007669"/>
    <property type="project" value="UniProtKB-SubCell"/>
</dbReference>
<name>A0A6J6M377_9ZZZZ</name>
<keyword evidence="5 8" id="KW-0812">Transmembrane</keyword>
<feature type="transmembrane region" description="Helical" evidence="8">
    <location>
        <begin position="99"/>
        <end position="119"/>
    </location>
</feature>
<reference evidence="9" key="1">
    <citation type="submission" date="2020-05" db="EMBL/GenBank/DDBJ databases">
        <authorList>
            <person name="Chiriac C."/>
            <person name="Salcher M."/>
            <person name="Ghai R."/>
            <person name="Kavagutti S V."/>
        </authorList>
    </citation>
    <scope>NUCLEOTIDE SEQUENCE</scope>
</reference>
<accession>A0A6J6M377</accession>
<keyword evidence="6 8" id="KW-1133">Transmembrane helix</keyword>
<dbReference type="CDD" id="cd06550">
    <property type="entry name" value="TM_ABC_iron-siderophores_like"/>
    <property type="match status" value="1"/>
</dbReference>
<evidence type="ECO:0000256" key="7">
    <source>
        <dbReference type="ARBA" id="ARBA00023136"/>
    </source>
</evidence>
<protein>
    <submittedName>
        <fullName evidence="9">Unannotated protein</fullName>
    </submittedName>
</protein>
<dbReference type="PANTHER" id="PTHR30472">
    <property type="entry name" value="FERRIC ENTEROBACTIN TRANSPORT SYSTEM PERMEASE PROTEIN"/>
    <property type="match status" value="1"/>
</dbReference>
<dbReference type="PANTHER" id="PTHR30472:SF25">
    <property type="entry name" value="ABC TRANSPORTER PERMEASE PROTEIN MJ0876-RELATED"/>
    <property type="match status" value="1"/>
</dbReference>
<evidence type="ECO:0000256" key="8">
    <source>
        <dbReference type="SAM" id="Phobius"/>
    </source>
</evidence>
<keyword evidence="7 8" id="KW-0472">Membrane</keyword>
<dbReference type="Gene3D" id="1.10.3470.10">
    <property type="entry name" value="ABC transporter involved in vitamin B12 uptake, BtuC"/>
    <property type="match status" value="1"/>
</dbReference>
<organism evidence="9">
    <name type="scientific">freshwater metagenome</name>
    <dbReference type="NCBI Taxonomy" id="449393"/>
    <lineage>
        <taxon>unclassified sequences</taxon>
        <taxon>metagenomes</taxon>
        <taxon>ecological metagenomes</taxon>
    </lineage>
</organism>
<gene>
    <name evidence="9" type="ORF">UFOPK2292_00602</name>
</gene>
<feature type="transmembrane region" description="Helical" evidence="8">
    <location>
        <begin position="70"/>
        <end position="87"/>
    </location>
</feature>
<comment type="similarity">
    <text evidence="2">Belongs to the binding-protein-dependent transport system permease family. FecCD subfamily.</text>
</comment>
<dbReference type="InterPro" id="IPR000522">
    <property type="entry name" value="ABC_transptr_permease_BtuC"/>
</dbReference>
<dbReference type="SUPFAM" id="SSF81345">
    <property type="entry name" value="ABC transporter involved in vitamin B12 uptake, BtuC"/>
    <property type="match status" value="1"/>
</dbReference>
<evidence type="ECO:0000256" key="2">
    <source>
        <dbReference type="ARBA" id="ARBA00007935"/>
    </source>
</evidence>
<evidence type="ECO:0000256" key="1">
    <source>
        <dbReference type="ARBA" id="ARBA00004651"/>
    </source>
</evidence>